<proteinExistence type="predicted"/>
<keyword evidence="2" id="KW-1185">Reference proteome</keyword>
<reference evidence="1 2" key="1">
    <citation type="journal article" date="2012" name="Stand. Genomic Sci.">
        <title>Complete genome sequence of the sulfur compounds oxidizing chemolithoautotroph Sulfuricurvum kujiense type strain (YK-1(T)).</title>
        <authorList>
            <person name="Han C."/>
            <person name="Kotsyurbenko O."/>
            <person name="Chertkov O."/>
            <person name="Held B."/>
            <person name="Lapidus A."/>
            <person name="Nolan M."/>
            <person name="Lucas S."/>
            <person name="Hammon N."/>
            <person name="Deshpande S."/>
            <person name="Cheng J.F."/>
            <person name="Tapia R."/>
            <person name="Goodwin L.A."/>
            <person name="Pitluck S."/>
            <person name="Liolios K."/>
            <person name="Pagani I."/>
            <person name="Ivanova N."/>
            <person name="Mavromatis K."/>
            <person name="Mikhailova N."/>
            <person name="Pati A."/>
            <person name="Chen A."/>
            <person name="Palaniappan K."/>
            <person name="Land M."/>
            <person name="Hauser L."/>
            <person name="Chang Y.J."/>
            <person name="Jeffries C.D."/>
            <person name="Brambilla E.M."/>
            <person name="Rohde M."/>
            <person name="Spring S."/>
            <person name="Sikorski J."/>
            <person name="Goker M."/>
            <person name="Woyke T."/>
            <person name="Bristow J."/>
            <person name="Eisen J.A."/>
            <person name="Markowitz V."/>
            <person name="Hugenholtz P."/>
            <person name="Kyrpides N.C."/>
            <person name="Klenk H.P."/>
            <person name="Detter J.C."/>
        </authorList>
    </citation>
    <scope>NUCLEOTIDE SEQUENCE [LARGE SCALE GENOMIC DNA]</scope>
    <source>
        <strain evidence="2">ATCC BAA-921 / DSM 16994 / JCM 11577 / YK-1</strain>
    </source>
</reference>
<dbReference type="eggNOG" id="ENOG5032ECD">
    <property type="taxonomic scope" value="Bacteria"/>
</dbReference>
<dbReference type="AlphaFoldDB" id="E4U1G6"/>
<gene>
    <name evidence="1" type="ordered locus">Sulku_0736</name>
</gene>
<dbReference type="Proteomes" id="UP000008721">
    <property type="component" value="Chromosome"/>
</dbReference>
<sequence>MKNEMIYSADGKEIDLTKITRLYPAALIHAGGESASVSLEWAEMKAEQITLEAYVLICDFDPVGEVPINRIELRYGTKEELFDAMQEIAQKLHN</sequence>
<evidence type="ECO:0000313" key="1">
    <source>
        <dbReference type="EMBL" id="ADR33402.1"/>
    </source>
</evidence>
<dbReference type="EMBL" id="CP002355">
    <property type="protein sequence ID" value="ADR33402.1"/>
    <property type="molecule type" value="Genomic_DNA"/>
</dbReference>
<dbReference type="STRING" id="709032.Sulku_0736"/>
<evidence type="ECO:0000313" key="2">
    <source>
        <dbReference type="Proteomes" id="UP000008721"/>
    </source>
</evidence>
<protein>
    <submittedName>
        <fullName evidence="1">Uncharacterized protein</fullName>
    </submittedName>
</protein>
<accession>E4U1G6</accession>
<dbReference type="OrthoDB" id="5373063at2"/>
<dbReference type="RefSeq" id="WP_013459599.1">
    <property type="nucleotide sequence ID" value="NC_014762.1"/>
</dbReference>
<dbReference type="HOGENOM" id="CLU_2398495_0_0_7"/>
<organism evidence="1 2">
    <name type="scientific">Sulfuricurvum kujiense (strain ATCC BAA-921 / DSM 16994 / JCM 11577 / YK-1)</name>
    <dbReference type="NCBI Taxonomy" id="709032"/>
    <lineage>
        <taxon>Bacteria</taxon>
        <taxon>Pseudomonadati</taxon>
        <taxon>Campylobacterota</taxon>
        <taxon>Epsilonproteobacteria</taxon>
        <taxon>Campylobacterales</taxon>
        <taxon>Sulfurimonadaceae</taxon>
        <taxon>Sulfuricurvum</taxon>
    </lineage>
</organism>
<name>E4U1G6_SULKY</name>
<dbReference type="KEGG" id="sku:Sulku_0736"/>